<keyword evidence="16" id="KW-0732">Signal</keyword>
<evidence type="ECO:0000256" key="6">
    <source>
        <dbReference type="ARBA" id="ARBA00022679"/>
    </source>
</evidence>
<keyword evidence="6" id="KW-0808">Transferase</keyword>
<evidence type="ECO:0000256" key="15">
    <source>
        <dbReference type="SAM" id="Phobius"/>
    </source>
</evidence>
<evidence type="ECO:0000313" key="19">
    <source>
        <dbReference type="RefSeq" id="XP_013859618.1"/>
    </source>
</evidence>
<dbReference type="OrthoDB" id="1658288at2759"/>
<dbReference type="FunFam" id="1.25.40.10:FF:000130">
    <property type="entry name" value="Transmembrane and tetratricopeptide repeat containing 2"/>
    <property type="match status" value="1"/>
</dbReference>
<protein>
    <recommendedName>
        <fullName evidence="5">dolichyl-phosphate-mannose--protein mannosyltransferase</fullName>
        <ecNumber evidence="5">2.4.1.109</ecNumber>
    </recommendedName>
</protein>
<feature type="chain" id="PRO_5014289827" description="dolichyl-phosphate-mannose--protein mannosyltransferase" evidence="16">
    <location>
        <begin position="22"/>
        <end position="857"/>
    </location>
</feature>
<evidence type="ECO:0000256" key="3">
    <source>
        <dbReference type="ARBA" id="ARBA00004922"/>
    </source>
</evidence>
<dbReference type="PROSITE" id="PS50005">
    <property type="entry name" value="TPR"/>
    <property type="match status" value="7"/>
</dbReference>
<feature type="transmembrane region" description="Helical" evidence="15">
    <location>
        <begin position="411"/>
        <end position="435"/>
    </location>
</feature>
<dbReference type="EC" id="2.4.1.109" evidence="5"/>
<feature type="repeat" description="TPR" evidence="13">
    <location>
        <begin position="797"/>
        <end position="830"/>
    </location>
</feature>
<evidence type="ECO:0000313" key="20">
    <source>
        <dbReference type="RefSeq" id="XP_013859619.1"/>
    </source>
</evidence>
<dbReference type="AlphaFoldDB" id="A0A2I4AVU8"/>
<evidence type="ECO:0000256" key="10">
    <source>
        <dbReference type="ARBA" id="ARBA00022824"/>
    </source>
</evidence>
<dbReference type="Proteomes" id="UP000192220">
    <property type="component" value="Unplaced"/>
</dbReference>
<feature type="repeat" description="TPR" evidence="13">
    <location>
        <begin position="695"/>
        <end position="728"/>
    </location>
</feature>
<evidence type="ECO:0000256" key="11">
    <source>
        <dbReference type="ARBA" id="ARBA00022989"/>
    </source>
</evidence>
<feature type="repeat" description="TPR" evidence="13">
    <location>
        <begin position="579"/>
        <end position="612"/>
    </location>
</feature>
<dbReference type="Gene3D" id="1.25.40.10">
    <property type="entry name" value="Tetratricopeptide repeat domain"/>
    <property type="match status" value="4"/>
</dbReference>
<feature type="signal peptide" evidence="16">
    <location>
        <begin position="1"/>
        <end position="21"/>
    </location>
</feature>
<evidence type="ECO:0000256" key="4">
    <source>
        <dbReference type="ARBA" id="ARBA00007882"/>
    </source>
</evidence>
<evidence type="ECO:0000256" key="9">
    <source>
        <dbReference type="ARBA" id="ARBA00022803"/>
    </source>
</evidence>
<feature type="domain" description="DUF1736" evidence="17">
    <location>
        <begin position="263"/>
        <end position="335"/>
    </location>
</feature>
<name>A0A2I4AVU8_AUSLI</name>
<feature type="transmembrane region" description="Helical" evidence="15">
    <location>
        <begin position="281"/>
        <end position="301"/>
    </location>
</feature>
<dbReference type="RefSeq" id="XP_013859619.1">
    <property type="nucleotide sequence ID" value="XM_014004165.1"/>
</dbReference>
<feature type="region of interest" description="Disordered" evidence="14">
    <location>
        <begin position="350"/>
        <end position="373"/>
    </location>
</feature>
<dbReference type="GO" id="GO:0005789">
    <property type="term" value="C:endoplasmic reticulum membrane"/>
    <property type="evidence" value="ECO:0007669"/>
    <property type="project" value="TreeGrafter"/>
</dbReference>
<dbReference type="PANTHER" id="PTHR44216:SF3">
    <property type="entry name" value="PROTEIN O-MANNOSYL-TRANSFERASE TMTC2"/>
    <property type="match status" value="1"/>
</dbReference>
<evidence type="ECO:0000256" key="5">
    <source>
        <dbReference type="ARBA" id="ARBA00012839"/>
    </source>
</evidence>
<comment type="subcellular location">
    <subcellularLocation>
        <location evidence="2">Endoplasmic reticulum</location>
    </subcellularLocation>
    <subcellularLocation>
        <location evidence="1">Membrane</location>
        <topology evidence="1">Multi-pass membrane protein</topology>
    </subcellularLocation>
</comment>
<feature type="repeat" description="TPR" evidence="13">
    <location>
        <begin position="624"/>
        <end position="657"/>
    </location>
</feature>
<evidence type="ECO:0000256" key="12">
    <source>
        <dbReference type="ARBA" id="ARBA00023136"/>
    </source>
</evidence>
<feature type="transmembrane region" description="Helical" evidence="15">
    <location>
        <begin position="441"/>
        <end position="461"/>
    </location>
</feature>
<evidence type="ECO:0000256" key="7">
    <source>
        <dbReference type="ARBA" id="ARBA00022692"/>
    </source>
</evidence>
<evidence type="ECO:0000256" key="16">
    <source>
        <dbReference type="SAM" id="SignalP"/>
    </source>
</evidence>
<gene>
    <name evidence="19 20" type="primary">tmtc2</name>
</gene>
<dbReference type="PROSITE" id="PS50293">
    <property type="entry name" value="TPR_REGION"/>
    <property type="match status" value="1"/>
</dbReference>
<dbReference type="Pfam" id="PF13181">
    <property type="entry name" value="TPR_8"/>
    <property type="match status" value="1"/>
</dbReference>
<dbReference type="Pfam" id="PF08409">
    <property type="entry name" value="TMTC_DUF1736"/>
    <property type="match status" value="1"/>
</dbReference>
<organism evidence="18 20">
    <name type="scientific">Austrofundulus limnaeus</name>
    <name type="common">Annual killifish</name>
    <dbReference type="NCBI Taxonomy" id="52670"/>
    <lineage>
        <taxon>Eukaryota</taxon>
        <taxon>Metazoa</taxon>
        <taxon>Chordata</taxon>
        <taxon>Craniata</taxon>
        <taxon>Vertebrata</taxon>
        <taxon>Euteleostomi</taxon>
        <taxon>Actinopterygii</taxon>
        <taxon>Neopterygii</taxon>
        <taxon>Teleostei</taxon>
        <taxon>Neoteleostei</taxon>
        <taxon>Acanthomorphata</taxon>
        <taxon>Ovalentaria</taxon>
        <taxon>Atherinomorphae</taxon>
        <taxon>Cyprinodontiformes</taxon>
        <taxon>Rivulidae</taxon>
        <taxon>Austrofundulus</taxon>
    </lineage>
</organism>
<dbReference type="InterPro" id="IPR019734">
    <property type="entry name" value="TPR_rpt"/>
</dbReference>
<dbReference type="KEGG" id="alim:106514751"/>
<feature type="repeat" description="TPR" evidence="13">
    <location>
        <begin position="511"/>
        <end position="544"/>
    </location>
</feature>
<keyword evidence="12 15" id="KW-0472">Membrane</keyword>
<feature type="transmembrane region" description="Helical" evidence="15">
    <location>
        <begin position="132"/>
        <end position="156"/>
    </location>
</feature>
<dbReference type="PANTHER" id="PTHR44216">
    <property type="entry name" value="PROTEIN O-MANNOSYL-TRANSFERASE TMTC2"/>
    <property type="match status" value="1"/>
</dbReference>
<sequence>MITELLCTAVAVGLYLNTLDADFCYDDSRAIKTNQDLLPDTPWTNILYDDFWGTLLTHSGSHKSFRPLCTLSFRLNYAVHGLHPWGYHLLNIVLHGLVTALVTTLGRSLLGGGPWSLFAGLLFASHPVHTEAVAGVVGRADVGAALLFLLSLLCYARHCQLRNEPHGAVWSRRCGGGGSAARCWGWMLGSLWCAAASMLWKEQGVTVLAVSAVYDLFVFQRLRLHQALLLLGKKKNINVLLSLCTLASWGVILLSARVYWMGNKPPNFSNSDNPAADSPHFLIRTLTFFYLPAANAWLLLCPDKLSFDWSMDAVPLVRSLTDWRNLHTIAFYGSIVCLTLFGLRGPSSSVEKETNGKPHVTNGKSITNGNGYHVPDPNQNTDLGLAKTTLNGSAIPHHCSPQTSLPPTANLVVFSLGIMALPFLPATNLFFYVGFVIAERVLYIPSIGFCILVAAGARTLYIRLRTRGCKVLMLGLCSGLVLLNGLRTVQRNKDWSNEENLYKSGIKVNPAKAWGNLGNVLKNHGKMAEAEKAYRNALHYRGNMADMLYNLGLLLQESERFSEALHYYTLAIGSRPTLASAYLNTGIVLMNQGNLEEAKRTFLTCAEIPDENLKDPHAHKSSVTSCLYNLGKLLHEQGQQEEALSVYKEALQKMPRQFAPHSLFNMMGEAYMRLNRLEEAEHWYRESLKSKPDHIPAHLTYGKLLSIIGQKTDAEKYYLRAIQLDPTKGNCYMHYGQFLLEQSRLGEAAQMAERAAELDGSEFDVVFNAAHMLRQSNLNEAAERQYERAASLRPDYPAALMNLGAILHLNGKLPEAEANYLRALQLKPDDVITQSNLRKLWNIMERQGLRTKQRGDP</sequence>
<dbReference type="SUPFAM" id="SSF48452">
    <property type="entry name" value="TPR-like"/>
    <property type="match status" value="2"/>
</dbReference>
<dbReference type="GO" id="GO:0004169">
    <property type="term" value="F:dolichyl-phosphate-mannose-protein mannosyltransferase activity"/>
    <property type="evidence" value="ECO:0007669"/>
    <property type="project" value="UniProtKB-EC"/>
</dbReference>
<dbReference type="RefSeq" id="XP_013859618.1">
    <property type="nucleotide sequence ID" value="XM_014004164.1"/>
</dbReference>
<evidence type="ECO:0000256" key="1">
    <source>
        <dbReference type="ARBA" id="ARBA00004141"/>
    </source>
</evidence>
<proteinExistence type="inferred from homology"/>
<comment type="similarity">
    <text evidence="4">Belongs to the TMTC family.</text>
</comment>
<accession>A0A2I4AVU8</accession>
<dbReference type="InterPro" id="IPR052384">
    <property type="entry name" value="TMTC_O-mannosyltransferase"/>
</dbReference>
<keyword evidence="18" id="KW-1185">Reference proteome</keyword>
<comment type="pathway">
    <text evidence="3">Protein modification; protein glycosylation.</text>
</comment>
<dbReference type="STRING" id="52670.A0A2I4AVU8"/>
<dbReference type="Pfam" id="PF13432">
    <property type="entry name" value="TPR_16"/>
    <property type="match status" value="3"/>
</dbReference>
<dbReference type="SMART" id="SM00028">
    <property type="entry name" value="TPR"/>
    <property type="match status" value="9"/>
</dbReference>
<evidence type="ECO:0000256" key="2">
    <source>
        <dbReference type="ARBA" id="ARBA00004240"/>
    </source>
</evidence>
<evidence type="ECO:0000259" key="17">
    <source>
        <dbReference type="Pfam" id="PF08409"/>
    </source>
</evidence>
<keyword evidence="11 15" id="KW-1133">Transmembrane helix</keyword>
<evidence type="ECO:0000256" key="8">
    <source>
        <dbReference type="ARBA" id="ARBA00022737"/>
    </source>
</evidence>
<evidence type="ECO:0000256" key="13">
    <source>
        <dbReference type="PROSITE-ProRule" id="PRU00339"/>
    </source>
</evidence>
<evidence type="ECO:0000313" key="18">
    <source>
        <dbReference type="Proteomes" id="UP000192220"/>
    </source>
</evidence>
<keyword evidence="8" id="KW-0677">Repeat</keyword>
<dbReference type="InterPro" id="IPR011990">
    <property type="entry name" value="TPR-like_helical_dom_sf"/>
</dbReference>
<reference evidence="19 20" key="1">
    <citation type="submission" date="2025-04" db="UniProtKB">
        <authorList>
            <consortium name="RefSeq"/>
        </authorList>
    </citation>
    <scope>IDENTIFICATION</scope>
    <source>
        <strain evidence="19 20">Quisiro</strain>
        <tissue evidence="19 20">Liver</tissue>
    </source>
</reference>
<dbReference type="GeneID" id="106514751"/>
<feature type="repeat" description="TPR" evidence="13">
    <location>
        <begin position="661"/>
        <end position="694"/>
    </location>
</feature>
<feature type="transmembrane region" description="Helical" evidence="15">
    <location>
        <begin position="85"/>
        <end position="102"/>
    </location>
</feature>
<dbReference type="Pfam" id="PF13424">
    <property type="entry name" value="TPR_12"/>
    <property type="match status" value="1"/>
</dbReference>
<dbReference type="UniPathway" id="UPA00378"/>
<feature type="repeat" description="TPR" evidence="13">
    <location>
        <begin position="545"/>
        <end position="578"/>
    </location>
</feature>
<keyword evidence="9 13" id="KW-0802">TPR repeat</keyword>
<feature type="transmembrane region" description="Helical" evidence="15">
    <location>
        <begin position="236"/>
        <end position="261"/>
    </location>
</feature>
<evidence type="ECO:0000256" key="14">
    <source>
        <dbReference type="SAM" id="MobiDB-lite"/>
    </source>
</evidence>
<dbReference type="InterPro" id="IPR013618">
    <property type="entry name" value="TMTC_DUF1736"/>
</dbReference>
<keyword evidence="10" id="KW-0256">Endoplasmic reticulum</keyword>
<keyword evidence="7 15" id="KW-0812">Transmembrane</keyword>